<dbReference type="InterPro" id="IPR001254">
    <property type="entry name" value="Trypsin_dom"/>
</dbReference>
<dbReference type="EMBL" id="CDHN01000005">
    <property type="protein sequence ID" value="CEJ93190.1"/>
    <property type="molecule type" value="Genomic_DNA"/>
</dbReference>
<keyword evidence="3" id="KW-0732">Signal</keyword>
<dbReference type="InterPro" id="IPR009003">
    <property type="entry name" value="Peptidase_S1_PA"/>
</dbReference>
<feature type="chain" id="PRO_5001979838" description="Peptidase S1 domain-containing protein" evidence="3">
    <location>
        <begin position="20"/>
        <end position="211"/>
    </location>
</feature>
<dbReference type="GO" id="GO:0006508">
    <property type="term" value="P:proteolysis"/>
    <property type="evidence" value="ECO:0007669"/>
    <property type="project" value="InterPro"/>
</dbReference>
<dbReference type="InterPro" id="IPR043504">
    <property type="entry name" value="Peptidase_S1_PA_chymotrypsin"/>
</dbReference>
<dbReference type="Proteomes" id="UP000039046">
    <property type="component" value="Unassembled WGS sequence"/>
</dbReference>
<dbReference type="PANTHER" id="PTHR24276">
    <property type="entry name" value="POLYSERASE-RELATED"/>
    <property type="match status" value="1"/>
</dbReference>
<dbReference type="PANTHER" id="PTHR24276:SF91">
    <property type="entry name" value="AT26814P-RELATED"/>
    <property type="match status" value="1"/>
</dbReference>
<proteinExistence type="inferred from homology"/>
<dbReference type="OrthoDB" id="4941539at2759"/>
<keyword evidence="2" id="KW-1015">Disulfide bond</keyword>
<organism evidence="5 6">
    <name type="scientific">[Torrubiella] hemipterigena</name>
    <dbReference type="NCBI Taxonomy" id="1531966"/>
    <lineage>
        <taxon>Eukaryota</taxon>
        <taxon>Fungi</taxon>
        <taxon>Dikarya</taxon>
        <taxon>Ascomycota</taxon>
        <taxon>Pezizomycotina</taxon>
        <taxon>Sordariomycetes</taxon>
        <taxon>Hypocreomycetidae</taxon>
        <taxon>Hypocreales</taxon>
        <taxon>Clavicipitaceae</taxon>
        <taxon>Clavicipitaceae incertae sedis</taxon>
        <taxon>'Torrubiella' clade</taxon>
    </lineage>
</organism>
<evidence type="ECO:0000259" key="4">
    <source>
        <dbReference type="PROSITE" id="PS50240"/>
    </source>
</evidence>
<reference evidence="5 6" key="1">
    <citation type="journal article" date="2015" name="Genome Announc.">
        <title>Draft Genome Sequence and Gene Annotation of the Entomopathogenic Fungus Verticillium hemipterigenum.</title>
        <authorList>
            <person name="Horn F."/>
            <person name="Habel A."/>
            <person name="Scharf D.H."/>
            <person name="Dworschak J."/>
            <person name="Brakhage A.A."/>
            <person name="Guthke R."/>
            <person name="Hertweck C."/>
            <person name="Linde J."/>
        </authorList>
    </citation>
    <scope>NUCLEOTIDE SEQUENCE [LARGE SCALE GENOMIC DNA]</scope>
</reference>
<accession>A0A0A1TNX1</accession>
<dbReference type="HOGENOM" id="CLU_006842_7_1_1"/>
<dbReference type="STRING" id="1531966.A0A0A1TNX1"/>
<dbReference type="Pfam" id="PF00089">
    <property type="entry name" value="Trypsin"/>
    <property type="match status" value="1"/>
</dbReference>
<dbReference type="InterPro" id="IPR050430">
    <property type="entry name" value="Peptidase_S1"/>
</dbReference>
<dbReference type="AlphaFoldDB" id="A0A0A1TNX1"/>
<evidence type="ECO:0000313" key="5">
    <source>
        <dbReference type="EMBL" id="CEJ93190.1"/>
    </source>
</evidence>
<name>A0A0A1TNX1_9HYPO</name>
<feature type="signal peptide" evidence="3">
    <location>
        <begin position="1"/>
        <end position="19"/>
    </location>
</feature>
<comment type="similarity">
    <text evidence="1">Belongs to the peptidase S1 family.</text>
</comment>
<evidence type="ECO:0000256" key="2">
    <source>
        <dbReference type="ARBA" id="ARBA00023157"/>
    </source>
</evidence>
<feature type="domain" description="Peptidase S1" evidence="4">
    <location>
        <begin position="29"/>
        <end position="211"/>
    </location>
</feature>
<evidence type="ECO:0000256" key="1">
    <source>
        <dbReference type="ARBA" id="ARBA00007664"/>
    </source>
</evidence>
<dbReference type="PROSITE" id="PS00134">
    <property type="entry name" value="TRYPSIN_HIS"/>
    <property type="match status" value="1"/>
</dbReference>
<dbReference type="GO" id="GO:0004252">
    <property type="term" value="F:serine-type endopeptidase activity"/>
    <property type="evidence" value="ECO:0007669"/>
    <property type="project" value="InterPro"/>
</dbReference>
<dbReference type="SUPFAM" id="SSF50494">
    <property type="entry name" value="Trypsin-like serine proteases"/>
    <property type="match status" value="1"/>
</dbReference>
<dbReference type="CDD" id="cd00190">
    <property type="entry name" value="Tryp_SPc"/>
    <property type="match status" value="1"/>
</dbReference>
<keyword evidence="6" id="KW-1185">Reference proteome</keyword>
<dbReference type="InterPro" id="IPR018114">
    <property type="entry name" value="TRYPSIN_HIS"/>
</dbReference>
<dbReference type="PROSITE" id="PS50240">
    <property type="entry name" value="TRYPSIN_DOM"/>
    <property type="match status" value="1"/>
</dbReference>
<protein>
    <recommendedName>
        <fullName evidence="4">Peptidase S1 domain-containing protein</fullName>
    </recommendedName>
</protein>
<gene>
    <name evidence="5" type="ORF">VHEMI08799</name>
</gene>
<dbReference type="PRINTS" id="PR00722">
    <property type="entry name" value="CHYMOTRYPSIN"/>
</dbReference>
<dbReference type="FunFam" id="2.40.10.10:FF:000068">
    <property type="entry name" value="transmembrane protease serine 2"/>
    <property type="match status" value="1"/>
</dbReference>
<dbReference type="InterPro" id="IPR001314">
    <property type="entry name" value="Peptidase_S1A"/>
</dbReference>
<dbReference type="SMART" id="SM00020">
    <property type="entry name" value="Tryp_SPc"/>
    <property type="match status" value="1"/>
</dbReference>
<evidence type="ECO:0000256" key="3">
    <source>
        <dbReference type="SAM" id="SignalP"/>
    </source>
</evidence>
<dbReference type="Gene3D" id="2.40.10.10">
    <property type="entry name" value="Trypsin-like serine proteases"/>
    <property type="match status" value="1"/>
</dbReference>
<evidence type="ECO:0000313" key="6">
    <source>
        <dbReference type="Proteomes" id="UP000039046"/>
    </source>
</evidence>
<sequence>MHPANTILLLGALALEAASMPSDPGSMQIVGGQPGKMEDFPYIVSLYTSGHFCGGSIISPRFVVTAAHCTMRGSPSQYSIWVGSAEHRSGQKYQVTAIHNHPKFYERAMDYDVSLLEFGSDIEFGPTAKLISVTNKTEPTPKESVVSGWGNTKEGGSPASTLMYVKIPTIANSDCATVYKGITDRMVCVGVPEGSKDSCQGDSRPTEPLRP</sequence>